<dbReference type="Proteomes" id="UP000789920">
    <property type="component" value="Unassembled WGS sequence"/>
</dbReference>
<accession>A0ACA9M200</accession>
<reference evidence="1" key="1">
    <citation type="submission" date="2021-06" db="EMBL/GenBank/DDBJ databases">
        <authorList>
            <person name="Kallberg Y."/>
            <person name="Tangrot J."/>
            <person name="Rosling A."/>
        </authorList>
    </citation>
    <scope>NUCLEOTIDE SEQUENCE</scope>
    <source>
        <strain evidence="1">MA461A</strain>
    </source>
</reference>
<gene>
    <name evidence="1" type="ORF">RPERSI_LOCUS4375</name>
</gene>
<name>A0ACA9M200_9GLOM</name>
<evidence type="ECO:0000313" key="1">
    <source>
        <dbReference type="EMBL" id="CAG8561300.1"/>
    </source>
</evidence>
<dbReference type="EMBL" id="CAJVQC010005997">
    <property type="protein sequence ID" value="CAG8561300.1"/>
    <property type="molecule type" value="Genomic_DNA"/>
</dbReference>
<comment type="caution">
    <text evidence="1">The sequence shown here is derived from an EMBL/GenBank/DDBJ whole genome shotgun (WGS) entry which is preliminary data.</text>
</comment>
<evidence type="ECO:0000313" key="2">
    <source>
        <dbReference type="Proteomes" id="UP000789920"/>
    </source>
</evidence>
<organism evidence="1 2">
    <name type="scientific">Racocetra persica</name>
    <dbReference type="NCBI Taxonomy" id="160502"/>
    <lineage>
        <taxon>Eukaryota</taxon>
        <taxon>Fungi</taxon>
        <taxon>Fungi incertae sedis</taxon>
        <taxon>Mucoromycota</taxon>
        <taxon>Glomeromycotina</taxon>
        <taxon>Glomeromycetes</taxon>
        <taxon>Diversisporales</taxon>
        <taxon>Gigasporaceae</taxon>
        <taxon>Racocetra</taxon>
    </lineage>
</organism>
<proteinExistence type="predicted"/>
<keyword evidence="2" id="KW-1185">Reference proteome</keyword>
<protein>
    <submittedName>
        <fullName evidence="1">12603_t:CDS:1</fullName>
    </submittedName>
</protein>
<sequence>MNLRHFAPAELYGNNWSNCQELNLLKTKIGINIATNFKQKIEEYLEQQLGRNDLNPDPKKAETKKKLEKNQEITLEDIEWQLQRVKTFELWLNKQIEAEKIAELNPRRGEVYEVEIIDAQGYEQKGNEDNMRLAVVPGKAKCEQVRAITIERFVKKLGELTKKEMNEIEEKLVMVLNLDNYIERKLKERLQDFLL</sequence>